<dbReference type="GO" id="GO:0005524">
    <property type="term" value="F:ATP binding"/>
    <property type="evidence" value="ECO:0007669"/>
    <property type="project" value="UniProtKB-KW"/>
</dbReference>
<dbReference type="Gene3D" id="3.40.50.300">
    <property type="entry name" value="P-loop containing nucleotide triphosphate hydrolases"/>
    <property type="match status" value="1"/>
</dbReference>
<gene>
    <name evidence="3" type="primary">ylxH</name>
    <name evidence="3" type="ORF">GCM10007968_04890</name>
</gene>
<dbReference type="GO" id="GO:0051782">
    <property type="term" value="P:negative regulation of cell division"/>
    <property type="evidence" value="ECO:0007669"/>
    <property type="project" value="TreeGrafter"/>
</dbReference>
<sequence length="290" mass="32367">MNNDQAEKLRQRAVAEKKTNSEAVVIGVISGKGGVGKSVFSVNFSVALSQLGKRMLIIDLDVGMGNIEHLVGRSSLPHIADCVHDQLQLSDAIFRGPGNISFIAGGNGLSTLFRPDGKRLDSLLEQIEQIKERYDFIIFDFGAGVTDDMLHYVLAVHQMILVTTPEPPAMADGYSALKMICSKNTRLSVSCVVNMTGNLHEGKETWQRLSEAARKYIHVDLKWLTALHRDNAVIRSVREQSPCVIRYPHSRFSIDMRLLARAFLVQCQDEQAVSPFVLRVKKYFELLRGK</sequence>
<dbReference type="PANTHER" id="PTHR43384:SF4">
    <property type="entry name" value="CELLULOSE BIOSYNTHESIS PROTEIN BCSQ-RELATED"/>
    <property type="match status" value="1"/>
</dbReference>
<keyword evidence="1" id="KW-0547">Nucleotide-binding</keyword>
<dbReference type="EMBL" id="BMOK01000002">
    <property type="protein sequence ID" value="GGL44007.1"/>
    <property type="molecule type" value="Genomic_DNA"/>
</dbReference>
<evidence type="ECO:0000313" key="4">
    <source>
        <dbReference type="Proteomes" id="UP000654670"/>
    </source>
</evidence>
<organism evidence="3 4">
    <name type="scientific">Sporolactobacillus putidus</name>
    <dbReference type="NCBI Taxonomy" id="492735"/>
    <lineage>
        <taxon>Bacteria</taxon>
        <taxon>Bacillati</taxon>
        <taxon>Bacillota</taxon>
        <taxon>Bacilli</taxon>
        <taxon>Bacillales</taxon>
        <taxon>Sporolactobacillaceae</taxon>
        <taxon>Sporolactobacillus</taxon>
    </lineage>
</organism>
<dbReference type="InterPro" id="IPR027417">
    <property type="entry name" value="P-loop_NTPase"/>
</dbReference>
<dbReference type="GO" id="GO:0016887">
    <property type="term" value="F:ATP hydrolysis activity"/>
    <property type="evidence" value="ECO:0007669"/>
    <property type="project" value="TreeGrafter"/>
</dbReference>
<dbReference type="PANTHER" id="PTHR43384">
    <property type="entry name" value="SEPTUM SITE-DETERMINING PROTEIN MIND HOMOLOG, CHLOROPLASTIC-RELATED"/>
    <property type="match status" value="1"/>
</dbReference>
<dbReference type="RefSeq" id="WP_188801493.1">
    <property type="nucleotide sequence ID" value="NZ_BMOK01000002.1"/>
</dbReference>
<dbReference type="AlphaFoldDB" id="A0A917VZM5"/>
<comment type="caution">
    <text evidence="3">The sequence shown here is derived from an EMBL/GenBank/DDBJ whole genome shotgun (WGS) entry which is preliminary data.</text>
</comment>
<dbReference type="Pfam" id="PF10609">
    <property type="entry name" value="ParA"/>
    <property type="match status" value="1"/>
</dbReference>
<dbReference type="Proteomes" id="UP000654670">
    <property type="component" value="Unassembled WGS sequence"/>
</dbReference>
<dbReference type="SUPFAM" id="SSF52540">
    <property type="entry name" value="P-loop containing nucleoside triphosphate hydrolases"/>
    <property type="match status" value="1"/>
</dbReference>
<dbReference type="GO" id="GO:0005829">
    <property type="term" value="C:cytosol"/>
    <property type="evidence" value="ECO:0007669"/>
    <property type="project" value="TreeGrafter"/>
</dbReference>
<dbReference type="InterPro" id="IPR033756">
    <property type="entry name" value="YlxH/NBP35"/>
</dbReference>
<name>A0A917VZM5_9BACL</name>
<evidence type="ECO:0000313" key="3">
    <source>
        <dbReference type="EMBL" id="GGL44007.1"/>
    </source>
</evidence>
<accession>A0A917VZM5</accession>
<protein>
    <submittedName>
        <fullName evidence="3">Flagellum site-determining protein YlxH</fullName>
    </submittedName>
</protein>
<dbReference type="InterPro" id="IPR025501">
    <property type="entry name" value="MinD_FleN"/>
</dbReference>
<reference evidence="3" key="1">
    <citation type="journal article" date="2014" name="Int. J. Syst. Evol. Microbiol.">
        <title>Complete genome sequence of Corynebacterium casei LMG S-19264T (=DSM 44701T), isolated from a smear-ripened cheese.</title>
        <authorList>
            <consortium name="US DOE Joint Genome Institute (JGI-PGF)"/>
            <person name="Walter F."/>
            <person name="Albersmeier A."/>
            <person name="Kalinowski J."/>
            <person name="Ruckert C."/>
        </authorList>
    </citation>
    <scope>NUCLEOTIDE SEQUENCE</scope>
    <source>
        <strain evidence="3">JCM 15325</strain>
    </source>
</reference>
<evidence type="ECO:0000256" key="1">
    <source>
        <dbReference type="ARBA" id="ARBA00022741"/>
    </source>
</evidence>
<dbReference type="PIRSF" id="PIRSF003092">
    <property type="entry name" value="MinD"/>
    <property type="match status" value="1"/>
</dbReference>
<proteinExistence type="predicted"/>
<reference evidence="3" key="2">
    <citation type="submission" date="2020-09" db="EMBL/GenBank/DDBJ databases">
        <authorList>
            <person name="Sun Q."/>
            <person name="Ohkuma M."/>
        </authorList>
    </citation>
    <scope>NUCLEOTIDE SEQUENCE</scope>
    <source>
        <strain evidence="3">JCM 15325</strain>
    </source>
</reference>
<evidence type="ECO:0000256" key="2">
    <source>
        <dbReference type="ARBA" id="ARBA00022840"/>
    </source>
</evidence>
<dbReference type="InterPro" id="IPR050625">
    <property type="entry name" value="ParA/MinD_ATPase"/>
</dbReference>
<keyword evidence="4" id="KW-1185">Reference proteome</keyword>
<keyword evidence="2" id="KW-0067">ATP-binding</keyword>
<dbReference type="GO" id="GO:0009898">
    <property type="term" value="C:cytoplasmic side of plasma membrane"/>
    <property type="evidence" value="ECO:0007669"/>
    <property type="project" value="TreeGrafter"/>
</dbReference>